<dbReference type="GO" id="GO:0046872">
    <property type="term" value="F:metal ion binding"/>
    <property type="evidence" value="ECO:0007669"/>
    <property type="project" value="UniProtKB-KW"/>
</dbReference>
<comment type="similarity">
    <text evidence="2">Belongs to the uracil-DNA glycosylase (UDG) superfamily. Type 4 (UDGa) family.</text>
</comment>
<keyword evidence="11" id="KW-0234">DNA repair</keyword>
<evidence type="ECO:0000256" key="3">
    <source>
        <dbReference type="ARBA" id="ARBA00012030"/>
    </source>
</evidence>
<dbReference type="CDD" id="cd10030">
    <property type="entry name" value="UDG-F4_TTUDGA_SPO1dp_like"/>
    <property type="match status" value="1"/>
</dbReference>
<dbReference type="PANTHER" id="PTHR33693:SF1">
    <property type="entry name" value="TYPE-4 URACIL-DNA GLYCOSYLASE"/>
    <property type="match status" value="1"/>
</dbReference>
<reference evidence="14 15" key="1">
    <citation type="submission" date="2018-01" db="EMBL/GenBank/DDBJ databases">
        <title>Metagenomic assembled genomes from two thermal pools in the Uzon Caldera, Kamchatka, Russia.</title>
        <authorList>
            <person name="Wilkins L."/>
            <person name="Ettinger C."/>
        </authorList>
    </citation>
    <scope>NUCLEOTIDE SEQUENCE [LARGE SCALE GENOMIC DNA]</scope>
    <source>
        <strain evidence="14">ZAV-06</strain>
    </source>
</reference>
<dbReference type="Pfam" id="PF03167">
    <property type="entry name" value="UDG"/>
    <property type="match status" value="1"/>
</dbReference>
<organism evidence="14 15">
    <name type="scientific">Fervidicoccus fontis</name>
    <dbReference type="NCBI Taxonomy" id="683846"/>
    <lineage>
        <taxon>Archaea</taxon>
        <taxon>Thermoproteota</taxon>
        <taxon>Thermoprotei</taxon>
        <taxon>Fervidicoccales</taxon>
        <taxon>Fervidicoccaceae</taxon>
        <taxon>Fervidicoccus</taxon>
    </lineage>
</organism>
<dbReference type="SMART" id="SM00987">
    <property type="entry name" value="UreE_C"/>
    <property type="match status" value="1"/>
</dbReference>
<dbReference type="NCBIfam" id="TIGR00758">
    <property type="entry name" value="UDG_fam4"/>
    <property type="match status" value="1"/>
</dbReference>
<dbReference type="InterPro" id="IPR005122">
    <property type="entry name" value="Uracil-DNA_glycosylase-like"/>
</dbReference>
<dbReference type="SMART" id="SM00986">
    <property type="entry name" value="UDG"/>
    <property type="match status" value="1"/>
</dbReference>
<evidence type="ECO:0000313" key="14">
    <source>
        <dbReference type="EMBL" id="PMB75541.1"/>
    </source>
</evidence>
<evidence type="ECO:0000313" key="15">
    <source>
        <dbReference type="Proteomes" id="UP000237153"/>
    </source>
</evidence>
<keyword evidence="10" id="KW-0411">Iron-sulfur</keyword>
<dbReference type="GO" id="GO:0004844">
    <property type="term" value="F:uracil DNA N-glycosylase activity"/>
    <property type="evidence" value="ECO:0007669"/>
    <property type="project" value="UniProtKB-EC"/>
</dbReference>
<sequence length="195" mass="22713">MMSFISYDEFIKQIENCKKCELYLSRTKPVVGEGNLNSKFVLIGEAPGKNEDIYGRPFVGRAGKVLNRALDEIKVDRINVYITNVVKCRPPKNRKPKTNEVLSCLPYLIFQLMYINPLKIVLLGSTAVKYLYDESFPYKKIPKEKKISEIRGKLGNFKAYDRTFQTYATYHPAMILRNPRLYEVFKEDLDMYLKS</sequence>
<comment type="caution">
    <text evidence="14">The sequence shown here is derived from an EMBL/GenBank/DDBJ whole genome shotgun (WGS) entry which is preliminary data.</text>
</comment>
<evidence type="ECO:0000256" key="7">
    <source>
        <dbReference type="ARBA" id="ARBA00022763"/>
    </source>
</evidence>
<feature type="domain" description="Uracil-DNA glycosylase-like" evidence="12">
    <location>
        <begin position="31"/>
        <end position="190"/>
    </location>
</feature>
<dbReference type="Gene3D" id="3.40.470.10">
    <property type="entry name" value="Uracil-DNA glycosylase-like domain"/>
    <property type="match status" value="1"/>
</dbReference>
<evidence type="ECO:0000256" key="10">
    <source>
        <dbReference type="ARBA" id="ARBA00023014"/>
    </source>
</evidence>
<dbReference type="PANTHER" id="PTHR33693">
    <property type="entry name" value="TYPE-5 URACIL-DNA GLYCOSYLASE"/>
    <property type="match status" value="1"/>
</dbReference>
<keyword evidence="5" id="KW-0004">4Fe-4S</keyword>
<evidence type="ECO:0000256" key="11">
    <source>
        <dbReference type="ARBA" id="ARBA00023204"/>
    </source>
</evidence>
<evidence type="ECO:0000256" key="6">
    <source>
        <dbReference type="ARBA" id="ARBA00022723"/>
    </source>
</evidence>
<comment type="catalytic activity">
    <reaction evidence="1">
        <text>Hydrolyzes single-stranded DNA or mismatched double-stranded DNA and polynucleotides, releasing free uracil.</text>
        <dbReference type="EC" id="3.2.2.27"/>
    </reaction>
</comment>
<evidence type="ECO:0000256" key="9">
    <source>
        <dbReference type="ARBA" id="ARBA00023004"/>
    </source>
</evidence>
<dbReference type="EMBL" id="DSFH01000068">
    <property type="protein sequence ID" value="HEW64477.1"/>
    <property type="molecule type" value="Genomic_DNA"/>
</dbReference>
<keyword evidence="9" id="KW-0408">Iron</keyword>
<evidence type="ECO:0000256" key="4">
    <source>
        <dbReference type="ARBA" id="ARBA00019403"/>
    </source>
</evidence>
<dbReference type="InterPro" id="IPR036895">
    <property type="entry name" value="Uracil-DNA_glycosylase-like_sf"/>
</dbReference>
<dbReference type="InterPro" id="IPR051536">
    <property type="entry name" value="UDG_Type-4/5"/>
</dbReference>
<evidence type="ECO:0000256" key="2">
    <source>
        <dbReference type="ARBA" id="ARBA00006521"/>
    </source>
</evidence>
<dbReference type="InterPro" id="IPR005273">
    <property type="entry name" value="Ura-DNA_glyco_family4"/>
</dbReference>
<proteinExistence type="inferred from homology"/>
<reference evidence="13" key="2">
    <citation type="journal article" date="2020" name="mSystems">
        <title>Genome- and Community-Level Interaction Insights into Carbon Utilization and Element Cycling Functions of Hydrothermarchaeota in Hydrothermal Sediment.</title>
        <authorList>
            <person name="Zhou Z."/>
            <person name="Liu Y."/>
            <person name="Xu W."/>
            <person name="Pan J."/>
            <person name="Luo Z.H."/>
            <person name="Li M."/>
        </authorList>
    </citation>
    <scope>NUCLEOTIDE SEQUENCE [LARGE SCALE GENOMIC DNA]</scope>
    <source>
        <strain evidence="13">SpSt-1261</strain>
    </source>
</reference>
<keyword evidence="8" id="KW-0378">Hydrolase</keyword>
<evidence type="ECO:0000256" key="5">
    <source>
        <dbReference type="ARBA" id="ARBA00022485"/>
    </source>
</evidence>
<gene>
    <name evidence="14" type="ORF">C0188_02830</name>
    <name evidence="13" type="ORF">ENO39_05445</name>
</gene>
<evidence type="ECO:0000256" key="1">
    <source>
        <dbReference type="ARBA" id="ARBA00001400"/>
    </source>
</evidence>
<protein>
    <recommendedName>
        <fullName evidence="4">Type-4 uracil-DNA glycosylase</fullName>
        <ecNumber evidence="3">3.2.2.27</ecNumber>
    </recommendedName>
</protein>
<dbReference type="EMBL" id="PNIM01000012">
    <property type="protein sequence ID" value="PMB75541.1"/>
    <property type="molecule type" value="Genomic_DNA"/>
</dbReference>
<dbReference type="RefSeq" id="WP_272985847.1">
    <property type="nucleotide sequence ID" value="NZ_DSFH01000068.1"/>
</dbReference>
<dbReference type="GO" id="GO:0006281">
    <property type="term" value="P:DNA repair"/>
    <property type="evidence" value="ECO:0007669"/>
    <property type="project" value="UniProtKB-KW"/>
</dbReference>
<dbReference type="SUPFAM" id="SSF52141">
    <property type="entry name" value="Uracil-DNA glycosylase-like"/>
    <property type="match status" value="1"/>
</dbReference>
<keyword evidence="6" id="KW-0479">Metal-binding</keyword>
<dbReference type="Proteomes" id="UP000886076">
    <property type="component" value="Unassembled WGS sequence"/>
</dbReference>
<evidence type="ECO:0000313" key="13">
    <source>
        <dbReference type="EMBL" id="HEW64477.1"/>
    </source>
</evidence>
<evidence type="ECO:0000256" key="8">
    <source>
        <dbReference type="ARBA" id="ARBA00022801"/>
    </source>
</evidence>
<accession>A0A2J6N2H7</accession>
<dbReference type="Proteomes" id="UP000237153">
    <property type="component" value="Unassembled WGS sequence"/>
</dbReference>
<name>A0A2J6N2H7_9CREN</name>
<dbReference type="AlphaFoldDB" id="A0A2J6N2H7"/>
<keyword evidence="7" id="KW-0227">DNA damage</keyword>
<dbReference type="EC" id="3.2.2.27" evidence="3"/>
<dbReference type="GO" id="GO:0051539">
    <property type="term" value="F:4 iron, 4 sulfur cluster binding"/>
    <property type="evidence" value="ECO:0007669"/>
    <property type="project" value="UniProtKB-KW"/>
</dbReference>
<evidence type="ECO:0000259" key="12">
    <source>
        <dbReference type="SMART" id="SM00986"/>
    </source>
</evidence>